<protein>
    <submittedName>
        <fullName evidence="2">ROK family protein</fullName>
    </submittedName>
</protein>
<evidence type="ECO:0000256" key="1">
    <source>
        <dbReference type="ARBA" id="ARBA00006479"/>
    </source>
</evidence>
<gene>
    <name evidence="2" type="ORF">EHS13_35410</name>
</gene>
<name>A0A6B8RXP3_9BACL</name>
<dbReference type="PANTHER" id="PTHR18964:SF149">
    <property type="entry name" value="BIFUNCTIONAL UDP-N-ACETYLGLUCOSAMINE 2-EPIMERASE_N-ACETYLMANNOSAMINE KINASE"/>
    <property type="match status" value="1"/>
</dbReference>
<dbReference type="EMBL" id="CP034235">
    <property type="protein sequence ID" value="QGQ99778.1"/>
    <property type="molecule type" value="Genomic_DNA"/>
</dbReference>
<comment type="similarity">
    <text evidence="1">Belongs to the ROK (NagC/XylR) family.</text>
</comment>
<dbReference type="InterPro" id="IPR000600">
    <property type="entry name" value="ROK"/>
</dbReference>
<dbReference type="Pfam" id="PF00480">
    <property type="entry name" value="ROK"/>
    <property type="match status" value="1"/>
</dbReference>
<dbReference type="SUPFAM" id="SSF53067">
    <property type="entry name" value="Actin-like ATPase domain"/>
    <property type="match status" value="1"/>
</dbReference>
<dbReference type="Gene3D" id="3.30.420.40">
    <property type="match status" value="2"/>
</dbReference>
<evidence type="ECO:0000313" key="3">
    <source>
        <dbReference type="Proteomes" id="UP000426246"/>
    </source>
</evidence>
<reference evidence="3" key="1">
    <citation type="submission" date="2018-11" db="EMBL/GenBank/DDBJ databases">
        <title>Complete genome sequence of Paenibacillus sp. ML311-T8.</title>
        <authorList>
            <person name="Nam Y.-D."/>
            <person name="Kang J."/>
            <person name="Chung W.-H."/>
            <person name="Park Y.S."/>
        </authorList>
    </citation>
    <scope>NUCLEOTIDE SEQUENCE [LARGE SCALE GENOMIC DNA]</scope>
    <source>
        <strain evidence="3">ML311-T8</strain>
    </source>
</reference>
<proteinExistence type="inferred from homology"/>
<keyword evidence="3" id="KW-1185">Reference proteome</keyword>
<dbReference type="Proteomes" id="UP000426246">
    <property type="component" value="Chromosome"/>
</dbReference>
<dbReference type="InterPro" id="IPR043129">
    <property type="entry name" value="ATPase_NBD"/>
</dbReference>
<sequence>MTLQQLQITLLRLTRLQLLLTIPACRVQTEKMTHMAIIIQVCGRQRMISTTGVYLGGSYNARLFNRRIDILDITIDFGGTTIKLGLVRDGALISRKSLPALSGSGLLQRLPDVELAVHEMLQELQISLQQCRGVGMAIPGLVDSTAMTLMSANEKYVDAVGFSFANWAKEAFSLPIVLENDARAALLGETAFGVAKGETDAVLMIFGTGIGTSAMINGQVIRGKHHQAGILGGHFITDVYGFKCTCGNQGCLEAHSSHWALPSIIKQHAQGQATILSTQEESSYLKVIQATEAGDQVAEAVLEDLIMHWSAGIINLVHAYDPEIIILSGGLMNSADLLLPRFIERVHQLAWAPWGKVRFAVAEDPDLSVLLGVSHLLSIRSADK</sequence>
<dbReference type="KEGG" id="ppsc:EHS13_35410"/>
<organism evidence="2 3">
    <name type="scientific">Paenibacillus psychroresistens</name>
    <dbReference type="NCBI Taxonomy" id="1778678"/>
    <lineage>
        <taxon>Bacteria</taxon>
        <taxon>Bacillati</taxon>
        <taxon>Bacillota</taxon>
        <taxon>Bacilli</taxon>
        <taxon>Bacillales</taxon>
        <taxon>Paenibacillaceae</taxon>
        <taxon>Paenibacillus</taxon>
    </lineage>
</organism>
<evidence type="ECO:0000313" key="2">
    <source>
        <dbReference type="EMBL" id="QGQ99778.1"/>
    </source>
</evidence>
<dbReference type="PANTHER" id="PTHR18964">
    <property type="entry name" value="ROK (REPRESSOR, ORF, KINASE) FAMILY"/>
    <property type="match status" value="1"/>
</dbReference>
<dbReference type="AlphaFoldDB" id="A0A6B8RXP3"/>
<accession>A0A6B8RXP3</accession>